<comment type="caution">
    <text evidence="1">The sequence shown here is derived from an EMBL/GenBank/DDBJ whole genome shotgun (WGS) entry which is preliminary data.</text>
</comment>
<proteinExistence type="predicted"/>
<dbReference type="EMBL" id="JAGPYQ010000001">
    <property type="protein sequence ID" value="MBQ0848680.1"/>
    <property type="molecule type" value="Genomic_DNA"/>
</dbReference>
<gene>
    <name evidence="1" type="ORF">J8N05_10715</name>
</gene>
<organism evidence="1 2">
    <name type="scientific">Streptomyces liliiviolaceus</name>
    <dbReference type="NCBI Taxonomy" id="2823109"/>
    <lineage>
        <taxon>Bacteria</taxon>
        <taxon>Bacillati</taxon>
        <taxon>Actinomycetota</taxon>
        <taxon>Actinomycetes</taxon>
        <taxon>Kitasatosporales</taxon>
        <taxon>Streptomycetaceae</taxon>
        <taxon>Streptomyces</taxon>
    </lineage>
</organism>
<dbReference type="Proteomes" id="UP000677413">
    <property type="component" value="Unassembled WGS sequence"/>
</dbReference>
<protein>
    <submittedName>
        <fullName evidence="1">Uncharacterized protein</fullName>
    </submittedName>
</protein>
<evidence type="ECO:0000313" key="2">
    <source>
        <dbReference type="Proteomes" id="UP000677413"/>
    </source>
</evidence>
<evidence type="ECO:0000313" key="1">
    <source>
        <dbReference type="EMBL" id="MBQ0848680.1"/>
    </source>
</evidence>
<dbReference type="AlphaFoldDB" id="A0A941B2Z6"/>
<name>A0A941B2Z6_9ACTN</name>
<reference evidence="1 2" key="1">
    <citation type="submission" date="2021-04" db="EMBL/GenBank/DDBJ databases">
        <authorList>
            <person name="Tang X."/>
            <person name="Zhou X."/>
            <person name="Chen X."/>
            <person name="Cernava T."/>
            <person name="Zhang C."/>
        </authorList>
    </citation>
    <scope>NUCLEOTIDE SEQUENCE [LARGE SCALE GENOMIC DNA]</scope>
    <source>
        <strain evidence="1 2">BH-SS-21</strain>
    </source>
</reference>
<keyword evidence="2" id="KW-1185">Reference proteome</keyword>
<sequence length="144" mass="16589">MHVEQEHIQSWLAGREHWTLGKEVSDGFNDFLSKFPWATSRVLWSEVPHASLYLPDNDEWEDFLLEFSDLPAGRHEFVFVMYSWREPGLVCRTVDALKDIDYLYSSAPGPRYFCGADVVDGVPRPVYGDFAEYDGADEVIAHTR</sequence>
<dbReference type="RefSeq" id="WP_210882195.1">
    <property type="nucleotide sequence ID" value="NZ_JAGPYQ010000001.1"/>
</dbReference>
<accession>A0A941B2Z6</accession>